<keyword evidence="2" id="KW-1185">Reference proteome</keyword>
<comment type="caution">
    <text evidence="1">The sequence shown here is derived from an EMBL/GenBank/DDBJ whole genome shotgun (WGS) entry which is preliminary data.</text>
</comment>
<dbReference type="EMBL" id="JAXCGZ010002732">
    <property type="protein sequence ID" value="KAK7083628.1"/>
    <property type="molecule type" value="Genomic_DNA"/>
</dbReference>
<name>A0AAN8XL43_HALRR</name>
<dbReference type="Gene3D" id="3.20.20.150">
    <property type="entry name" value="Divalent-metal-dependent TIM barrel enzymes"/>
    <property type="match status" value="1"/>
</dbReference>
<sequence>MVALQEAFNSATPLTSLAIGERVEKGAASFDECEEYVRKVGDPQPQSSRFEHFENMLNYYVFPPRQ</sequence>
<evidence type="ECO:0000313" key="1">
    <source>
        <dbReference type="EMBL" id="KAK7083628.1"/>
    </source>
</evidence>
<dbReference type="AlphaFoldDB" id="A0AAN8XL43"/>
<organism evidence="1 2">
    <name type="scientific">Halocaridina rubra</name>
    <name type="common">Hawaiian red shrimp</name>
    <dbReference type="NCBI Taxonomy" id="373956"/>
    <lineage>
        <taxon>Eukaryota</taxon>
        <taxon>Metazoa</taxon>
        <taxon>Ecdysozoa</taxon>
        <taxon>Arthropoda</taxon>
        <taxon>Crustacea</taxon>
        <taxon>Multicrustacea</taxon>
        <taxon>Malacostraca</taxon>
        <taxon>Eumalacostraca</taxon>
        <taxon>Eucarida</taxon>
        <taxon>Decapoda</taxon>
        <taxon>Pleocyemata</taxon>
        <taxon>Caridea</taxon>
        <taxon>Atyoidea</taxon>
        <taxon>Atyidae</taxon>
        <taxon>Halocaridina</taxon>
    </lineage>
</organism>
<protein>
    <submittedName>
        <fullName evidence="1">Uncharacterized protein</fullName>
    </submittedName>
</protein>
<reference evidence="1 2" key="1">
    <citation type="submission" date="2023-11" db="EMBL/GenBank/DDBJ databases">
        <title>Halocaridina rubra genome assembly.</title>
        <authorList>
            <person name="Smith C."/>
        </authorList>
    </citation>
    <scope>NUCLEOTIDE SEQUENCE [LARGE SCALE GENOMIC DNA]</scope>
    <source>
        <strain evidence="1">EP-1</strain>
        <tissue evidence="1">Whole</tissue>
    </source>
</reference>
<proteinExistence type="predicted"/>
<evidence type="ECO:0000313" key="2">
    <source>
        <dbReference type="Proteomes" id="UP001381693"/>
    </source>
</evidence>
<gene>
    <name evidence="1" type="ORF">SK128_015044</name>
</gene>
<dbReference type="Proteomes" id="UP001381693">
    <property type="component" value="Unassembled WGS sequence"/>
</dbReference>
<accession>A0AAN8XL43</accession>